<dbReference type="EMBL" id="JAAGMA010000935">
    <property type="protein sequence ID" value="NEB13949.1"/>
    <property type="molecule type" value="Genomic_DNA"/>
</dbReference>
<dbReference type="Proteomes" id="UP000470446">
    <property type="component" value="Unassembled WGS sequence"/>
</dbReference>
<dbReference type="InterPro" id="IPR036388">
    <property type="entry name" value="WH-like_DNA-bd_sf"/>
</dbReference>
<dbReference type="SUPFAM" id="SSF46785">
    <property type="entry name" value="Winged helix' DNA-binding domain"/>
    <property type="match status" value="1"/>
</dbReference>
<evidence type="ECO:0000256" key="4">
    <source>
        <dbReference type="SAM" id="MobiDB-lite"/>
    </source>
</evidence>
<dbReference type="PRINTS" id="PR00033">
    <property type="entry name" value="HTHASNC"/>
</dbReference>
<dbReference type="CDD" id="cd00090">
    <property type="entry name" value="HTH_ARSR"/>
    <property type="match status" value="1"/>
</dbReference>
<dbReference type="SUPFAM" id="SSF54909">
    <property type="entry name" value="Dimeric alpha+beta barrel"/>
    <property type="match status" value="1"/>
</dbReference>
<dbReference type="PROSITE" id="PS50956">
    <property type="entry name" value="HTH_ASNC_2"/>
    <property type="match status" value="1"/>
</dbReference>
<evidence type="ECO:0000256" key="1">
    <source>
        <dbReference type="ARBA" id="ARBA00023015"/>
    </source>
</evidence>
<dbReference type="RefSeq" id="WP_164249887.1">
    <property type="nucleotide sequence ID" value="NZ_JAAGMA010000935.1"/>
</dbReference>
<evidence type="ECO:0000256" key="3">
    <source>
        <dbReference type="ARBA" id="ARBA00023163"/>
    </source>
</evidence>
<dbReference type="InterPro" id="IPR036390">
    <property type="entry name" value="WH_DNA-bd_sf"/>
</dbReference>
<evidence type="ECO:0000259" key="5">
    <source>
        <dbReference type="PROSITE" id="PS50956"/>
    </source>
</evidence>
<keyword evidence="3" id="KW-0804">Transcription</keyword>
<organism evidence="6 7">
    <name type="scientific">Streptomyces coelicoflavus</name>
    <dbReference type="NCBI Taxonomy" id="285562"/>
    <lineage>
        <taxon>Bacteria</taxon>
        <taxon>Bacillati</taxon>
        <taxon>Actinomycetota</taxon>
        <taxon>Actinomycetes</taxon>
        <taxon>Kitasatosporales</taxon>
        <taxon>Streptomycetaceae</taxon>
        <taxon>Streptomyces</taxon>
    </lineage>
</organism>
<dbReference type="PANTHER" id="PTHR30154">
    <property type="entry name" value="LEUCINE-RESPONSIVE REGULATORY PROTEIN"/>
    <property type="match status" value="1"/>
</dbReference>
<dbReference type="InterPro" id="IPR019888">
    <property type="entry name" value="Tscrpt_reg_AsnC-like"/>
</dbReference>
<protein>
    <submittedName>
        <fullName evidence="6">Lrp/AsnC family transcriptional regulator</fullName>
    </submittedName>
</protein>
<proteinExistence type="predicted"/>
<accession>A0A7K3PXR2</accession>
<dbReference type="Pfam" id="PF13412">
    <property type="entry name" value="HTH_24"/>
    <property type="match status" value="1"/>
</dbReference>
<feature type="domain" description="HTH asnC-type" evidence="5">
    <location>
        <begin position="1"/>
        <end position="62"/>
    </location>
</feature>
<evidence type="ECO:0000313" key="6">
    <source>
        <dbReference type="EMBL" id="NEB13949.1"/>
    </source>
</evidence>
<gene>
    <name evidence="6" type="ORF">G3I32_34840</name>
</gene>
<dbReference type="GO" id="GO:0043565">
    <property type="term" value="F:sequence-specific DNA binding"/>
    <property type="evidence" value="ECO:0007669"/>
    <property type="project" value="InterPro"/>
</dbReference>
<keyword evidence="1" id="KW-0805">Transcription regulation</keyword>
<dbReference type="InterPro" id="IPR011008">
    <property type="entry name" value="Dimeric_a/b-barrel"/>
</dbReference>
<dbReference type="AlphaFoldDB" id="A0A7K3PXR2"/>
<dbReference type="InterPro" id="IPR019887">
    <property type="entry name" value="Tscrpt_reg_AsnC/Lrp_C"/>
</dbReference>
<feature type="region of interest" description="Disordered" evidence="4">
    <location>
        <begin position="141"/>
        <end position="177"/>
    </location>
</feature>
<dbReference type="PANTHER" id="PTHR30154:SF34">
    <property type="entry name" value="TRANSCRIPTIONAL REGULATOR AZLB"/>
    <property type="match status" value="1"/>
</dbReference>
<dbReference type="Gene3D" id="1.10.10.10">
    <property type="entry name" value="Winged helix-like DNA-binding domain superfamily/Winged helix DNA-binding domain"/>
    <property type="match status" value="1"/>
</dbReference>
<dbReference type="GO" id="GO:0005829">
    <property type="term" value="C:cytosol"/>
    <property type="evidence" value="ECO:0007669"/>
    <property type="project" value="TreeGrafter"/>
</dbReference>
<comment type="caution">
    <text evidence="6">The sequence shown here is derived from an EMBL/GenBank/DDBJ whole genome shotgun (WGS) entry which is preliminary data.</text>
</comment>
<dbReference type="Pfam" id="PF01037">
    <property type="entry name" value="AsnC_trans_reg"/>
    <property type="match status" value="1"/>
</dbReference>
<dbReference type="GO" id="GO:0043200">
    <property type="term" value="P:response to amino acid"/>
    <property type="evidence" value="ECO:0007669"/>
    <property type="project" value="TreeGrafter"/>
</dbReference>
<dbReference type="SMART" id="SM00344">
    <property type="entry name" value="HTH_ASNC"/>
    <property type="match status" value="1"/>
</dbReference>
<reference evidence="6 7" key="1">
    <citation type="submission" date="2020-01" db="EMBL/GenBank/DDBJ databases">
        <title>Insect and environment-associated Actinomycetes.</title>
        <authorList>
            <person name="Currrie C."/>
            <person name="Chevrette M."/>
            <person name="Carlson C."/>
            <person name="Stubbendieck R."/>
            <person name="Wendt-Pienkowski E."/>
        </authorList>
    </citation>
    <scope>NUCLEOTIDE SEQUENCE [LARGE SCALE GENOMIC DNA]</scope>
    <source>
        <strain evidence="6 7">SID14163</strain>
    </source>
</reference>
<evidence type="ECO:0000313" key="7">
    <source>
        <dbReference type="Proteomes" id="UP000470446"/>
    </source>
</evidence>
<sequence>MDSMDRKIVAALQSEGRITLTELADKVRLSVSRCQRRVRDLEAAGIIRGYRAVVDAAALGYGFEVLLFATLSRPDVVTEFDAALAEIPEVIEAQRLFGEPDYLIRVVSADLPSYQKLYESVLIHLPGVRGLTSTIVMKQTVHPRPLPGRDPRDMMGRPSATRNGNVDAVAGGEGASA</sequence>
<evidence type="ECO:0000256" key="2">
    <source>
        <dbReference type="ARBA" id="ARBA00023125"/>
    </source>
</evidence>
<dbReference type="InterPro" id="IPR011991">
    <property type="entry name" value="ArsR-like_HTH"/>
</dbReference>
<keyword evidence="2" id="KW-0238">DNA-binding</keyword>
<dbReference type="InterPro" id="IPR000485">
    <property type="entry name" value="AsnC-type_HTH_dom"/>
</dbReference>
<name>A0A7K3PXR2_9ACTN</name>
<dbReference type="Gene3D" id="3.30.70.920">
    <property type="match status" value="1"/>
</dbReference>